<keyword evidence="6" id="KW-1185">Reference proteome</keyword>
<reference evidence="5" key="1">
    <citation type="submission" date="2021-02" db="EMBL/GenBank/DDBJ databases">
        <authorList>
            <person name="Qin X."/>
            <person name="Gong M."/>
            <person name="Yang H."/>
        </authorList>
    </citation>
    <scope>NUCLEOTIDE SEQUENCE</scope>
</reference>
<comment type="subcellular location">
    <subcellularLocation>
        <location evidence="1">Virion</location>
    </subcellularLocation>
</comment>
<dbReference type="GO" id="GO:0098015">
    <property type="term" value="C:virus tail"/>
    <property type="evidence" value="ECO:0007669"/>
    <property type="project" value="UniProtKB-KW"/>
</dbReference>
<evidence type="ECO:0000313" key="6">
    <source>
        <dbReference type="Proteomes" id="UP000676975"/>
    </source>
</evidence>
<organism evidence="5 6">
    <name type="scientific">Pseudomonas phage phiGM22-3</name>
    <dbReference type="NCBI Taxonomy" id="2816462"/>
    <lineage>
        <taxon>Viruses</taxon>
        <taxon>Duplodnaviria</taxon>
        <taxon>Heunggongvirae</taxon>
        <taxon>Uroviricota</taxon>
        <taxon>Caudoviricetes</taxon>
        <taxon>Autographivirales</taxon>
        <taxon>Autoscriptoviridae</taxon>
        <taxon>Tunggulvirus</taxon>
        <taxon>Tunggulvirus GM223</taxon>
    </lineage>
</organism>
<accession>A0A8T8IUT9</accession>
<dbReference type="Pfam" id="PF03906">
    <property type="entry name" value="Phage_T7_tail"/>
    <property type="match status" value="1"/>
</dbReference>
<proteinExistence type="predicted"/>
<evidence type="ECO:0000313" key="5">
    <source>
        <dbReference type="EMBL" id="QTZ83314.1"/>
    </source>
</evidence>
<keyword evidence="2" id="KW-1227">Viral tail protein</keyword>
<evidence type="ECO:0000256" key="2">
    <source>
        <dbReference type="ARBA" id="ARBA00022732"/>
    </source>
</evidence>
<evidence type="ECO:0000256" key="3">
    <source>
        <dbReference type="ARBA" id="ARBA00022844"/>
    </source>
</evidence>
<feature type="domain" description="Bacteriophage T7 tail fibre protein-like N-terminal" evidence="4">
    <location>
        <begin position="1"/>
        <end position="106"/>
    </location>
</feature>
<dbReference type="EMBL" id="MW627366">
    <property type="protein sequence ID" value="QTZ83314.1"/>
    <property type="molecule type" value="Genomic_DNA"/>
</dbReference>
<keyword evidence="3" id="KW-0946">Virion</keyword>
<evidence type="ECO:0000259" key="4">
    <source>
        <dbReference type="Pfam" id="PF03906"/>
    </source>
</evidence>
<protein>
    <submittedName>
        <fullName evidence="5">Putative tail fiber protein</fullName>
    </submittedName>
</protein>
<dbReference type="InterPro" id="IPR005604">
    <property type="entry name" value="Phage_T7_tail_fibre-like_N"/>
</dbReference>
<sequence>MAQVPNVDVDFDGDGVTAIFDFDFPYQKQSEIFVSVDGVNVAYTWLTGNTHSVQVLPAPALGTKVRIYRSTLALVPLHVFAAGVPFLPRYVDENAKQLLYALQEGVSEFRDVADTAEAALAGVTDAQEAAEEAAASAAAVASSVNRALRVAPTESPVPVIPDVATRRNRLLGFDSAGDPVVLPAGTDSAAQLALDLKDPTKGSHLVQYTADVTVNDALVKIESKLAKLVAITDFAGAVEGAANSAAAAFAAAEASVYTRIYMPLGVWNAGSTVLTKQYYGLGKLVTGGAYRGQEYSNITTDPLKATNPDFEFAATGDISHVNVARTNLGRIRLGLDEYYFNASTTPVWRDMVSQAGHSGTSGKFQEQLLVGGDIVKLSGPCPELTVGKDVSISNGTLSFRAKITENGGGQFIRFAPASPYNFNTVYTEGTVPTYGYITCAIRTMNTLHMSNVEHQGGGDSYIWCGRIIASNKYKQASQDNYHETATVGIIGGDLLSVTPGGFMTATEVSLQDSNYQGSFQSSGMGHLVNLQRTADNGLYGCTWMGFYTKSEGTQHADVAYRASGRFKRGLDFGGMLFDADRAAITIPRLGRIYLDATGLNTDTRGTNWWSDTPGGAWIGTGGGGDVILAQGGQGRIAIETDNTRIRARVAGGHVILDQGYLDLYTEVTATAGASQGYATIFINGVARKVQVFATP</sequence>
<name>A0A8T8IUT9_9CAUD</name>
<evidence type="ECO:0000256" key="1">
    <source>
        <dbReference type="ARBA" id="ARBA00004328"/>
    </source>
</evidence>
<gene>
    <name evidence="5" type="ORF">phiGM223_48</name>
</gene>
<dbReference type="Proteomes" id="UP000676975">
    <property type="component" value="Segment"/>
</dbReference>